<name>A0A382BP00_9ZZZZ</name>
<reference evidence="1" key="1">
    <citation type="submission" date="2018-05" db="EMBL/GenBank/DDBJ databases">
        <authorList>
            <person name="Lanie J.A."/>
            <person name="Ng W.-L."/>
            <person name="Kazmierczak K.M."/>
            <person name="Andrzejewski T.M."/>
            <person name="Davidsen T.M."/>
            <person name="Wayne K.J."/>
            <person name="Tettelin H."/>
            <person name="Glass J.I."/>
            <person name="Rusch D."/>
            <person name="Podicherti R."/>
            <person name="Tsui H.-C.T."/>
            <person name="Winkler M.E."/>
        </authorList>
    </citation>
    <scope>NUCLEOTIDE SEQUENCE</scope>
</reference>
<dbReference type="EMBL" id="UINC01030714">
    <property type="protein sequence ID" value="SVB15558.1"/>
    <property type="molecule type" value="Genomic_DNA"/>
</dbReference>
<feature type="non-terminal residue" evidence="1">
    <location>
        <position position="100"/>
    </location>
</feature>
<gene>
    <name evidence="1" type="ORF">METZ01_LOCUS168412</name>
</gene>
<sequence>MRMEIEINGSTHEVMIETVTESPDHFVVSWAGIRYEIDTCVVSRDRYGVLLSLLEVAGDARSFQARCSPVDRNGAMTVRVHGVEHDVLVNGSRSRVATAG</sequence>
<proteinExistence type="predicted"/>
<organism evidence="1">
    <name type="scientific">marine metagenome</name>
    <dbReference type="NCBI Taxonomy" id="408172"/>
    <lineage>
        <taxon>unclassified sequences</taxon>
        <taxon>metagenomes</taxon>
        <taxon>ecological metagenomes</taxon>
    </lineage>
</organism>
<accession>A0A382BP00</accession>
<evidence type="ECO:0000313" key="1">
    <source>
        <dbReference type="EMBL" id="SVB15558.1"/>
    </source>
</evidence>
<protein>
    <submittedName>
        <fullName evidence="1">Uncharacterized protein</fullName>
    </submittedName>
</protein>
<dbReference type="AlphaFoldDB" id="A0A382BP00"/>